<evidence type="ECO:0000313" key="1">
    <source>
        <dbReference type="EMBL" id="RRT33569.1"/>
    </source>
</evidence>
<proteinExistence type="predicted"/>
<comment type="caution">
    <text evidence="1">The sequence shown here is derived from an EMBL/GenBank/DDBJ whole genome shotgun (WGS) entry which is preliminary data.</text>
</comment>
<reference evidence="1 2" key="1">
    <citation type="journal article" date="2014" name="Agronomy (Basel)">
        <title>A Draft Genome Sequence for Ensete ventricosum, the Drought-Tolerant Tree Against Hunger.</title>
        <authorList>
            <person name="Harrison J."/>
            <person name="Moore K.A."/>
            <person name="Paszkiewicz K."/>
            <person name="Jones T."/>
            <person name="Grant M."/>
            <person name="Ambacheew D."/>
            <person name="Muzemil S."/>
            <person name="Studholme D.J."/>
        </authorList>
    </citation>
    <scope>NUCLEOTIDE SEQUENCE [LARGE SCALE GENOMIC DNA]</scope>
</reference>
<name>A0A426X272_ENSVE</name>
<accession>A0A426X272</accession>
<dbReference type="AlphaFoldDB" id="A0A426X272"/>
<sequence length="66" mass="7518">MTTAGVLAEECATRNDDDNWGGEVRKKQGRKKEAAAIFEERSLSKEKYALLVEVRLEGHDWAYPYS</sequence>
<evidence type="ECO:0000313" key="2">
    <source>
        <dbReference type="Proteomes" id="UP000287651"/>
    </source>
</evidence>
<gene>
    <name evidence="1" type="ORF">B296_00029528</name>
</gene>
<dbReference type="Proteomes" id="UP000287651">
    <property type="component" value="Unassembled WGS sequence"/>
</dbReference>
<dbReference type="EMBL" id="AMZH03028703">
    <property type="protein sequence ID" value="RRT33569.1"/>
    <property type="molecule type" value="Genomic_DNA"/>
</dbReference>
<organism evidence="1 2">
    <name type="scientific">Ensete ventricosum</name>
    <name type="common">Abyssinian banana</name>
    <name type="synonym">Musa ensete</name>
    <dbReference type="NCBI Taxonomy" id="4639"/>
    <lineage>
        <taxon>Eukaryota</taxon>
        <taxon>Viridiplantae</taxon>
        <taxon>Streptophyta</taxon>
        <taxon>Embryophyta</taxon>
        <taxon>Tracheophyta</taxon>
        <taxon>Spermatophyta</taxon>
        <taxon>Magnoliopsida</taxon>
        <taxon>Liliopsida</taxon>
        <taxon>Zingiberales</taxon>
        <taxon>Musaceae</taxon>
        <taxon>Ensete</taxon>
    </lineage>
</organism>
<protein>
    <submittedName>
        <fullName evidence="1">Uncharacterized protein</fullName>
    </submittedName>
</protein>